<name>A0A8H6XNN5_9AGAR</name>
<dbReference type="EMBL" id="JACAZH010000021">
    <property type="protein sequence ID" value="KAF7344633.1"/>
    <property type="molecule type" value="Genomic_DNA"/>
</dbReference>
<keyword evidence="2" id="KW-1185">Reference proteome</keyword>
<gene>
    <name evidence="1" type="ORF">MSAN_01945700</name>
</gene>
<evidence type="ECO:0000313" key="2">
    <source>
        <dbReference type="Proteomes" id="UP000623467"/>
    </source>
</evidence>
<dbReference type="OrthoDB" id="2635at2759"/>
<organism evidence="1 2">
    <name type="scientific">Mycena sanguinolenta</name>
    <dbReference type="NCBI Taxonomy" id="230812"/>
    <lineage>
        <taxon>Eukaryota</taxon>
        <taxon>Fungi</taxon>
        <taxon>Dikarya</taxon>
        <taxon>Basidiomycota</taxon>
        <taxon>Agaricomycotina</taxon>
        <taxon>Agaricomycetes</taxon>
        <taxon>Agaricomycetidae</taxon>
        <taxon>Agaricales</taxon>
        <taxon>Marasmiineae</taxon>
        <taxon>Mycenaceae</taxon>
        <taxon>Mycena</taxon>
    </lineage>
</organism>
<evidence type="ECO:0000313" key="1">
    <source>
        <dbReference type="EMBL" id="KAF7344633.1"/>
    </source>
</evidence>
<sequence length="199" mass="21631">MNGTTTPDDTTRPFHAKRAVKVCFAQVGSRGVYAPTLLASTPNHPTIVDFADADTTTPNLNISLLEGETAVVEYPFRCRGLCQHHLPLALLLDWEATPLRHRNAFKVASIRPIATRYTARTLRLIRASTLTASSTIPFSKYASITTPSLDRPYVPARAHTPQQLHPHPTLAGCSCPISAKCLAASTALLIWGGETQLYA</sequence>
<accession>A0A8H6XNN5</accession>
<protein>
    <submittedName>
        <fullName evidence="1">PITH domain-containing protein</fullName>
    </submittedName>
</protein>
<reference evidence="1" key="1">
    <citation type="submission" date="2020-05" db="EMBL/GenBank/DDBJ databases">
        <title>Mycena genomes resolve the evolution of fungal bioluminescence.</title>
        <authorList>
            <person name="Tsai I.J."/>
        </authorList>
    </citation>
    <scope>NUCLEOTIDE SEQUENCE</scope>
    <source>
        <strain evidence="1">160909Yilan</strain>
    </source>
</reference>
<dbReference type="AlphaFoldDB" id="A0A8H6XNN5"/>
<comment type="caution">
    <text evidence="1">The sequence shown here is derived from an EMBL/GenBank/DDBJ whole genome shotgun (WGS) entry which is preliminary data.</text>
</comment>
<dbReference type="Proteomes" id="UP000623467">
    <property type="component" value="Unassembled WGS sequence"/>
</dbReference>
<proteinExistence type="predicted"/>